<accession>A0A329M6N1</accession>
<dbReference type="InterPro" id="IPR051678">
    <property type="entry name" value="AGP_Transferase"/>
</dbReference>
<dbReference type="GO" id="GO:0016740">
    <property type="term" value="F:transferase activity"/>
    <property type="evidence" value="ECO:0007669"/>
    <property type="project" value="UniProtKB-KW"/>
</dbReference>
<evidence type="ECO:0000313" key="2">
    <source>
        <dbReference type="EMBL" id="RAV15594.1"/>
    </source>
</evidence>
<dbReference type="Gene3D" id="1.10.510.10">
    <property type="entry name" value="Transferase(Phosphotransferase) domain 1"/>
    <property type="match status" value="1"/>
</dbReference>
<dbReference type="RefSeq" id="WP_113034712.1">
    <property type="nucleotide sequence ID" value="NZ_QMFB01000023.1"/>
</dbReference>
<dbReference type="SUPFAM" id="SSF56112">
    <property type="entry name" value="Protein kinase-like (PK-like)"/>
    <property type="match status" value="1"/>
</dbReference>
<name>A0A329M6N1_9BACL</name>
<keyword evidence="3" id="KW-1185">Reference proteome</keyword>
<gene>
    <name evidence="2" type="ORF">DQG23_29915</name>
</gene>
<keyword evidence="2" id="KW-0808">Transferase</keyword>
<comment type="caution">
    <text evidence="2">The sequence shown here is derived from an EMBL/GenBank/DDBJ whole genome shotgun (WGS) entry which is preliminary data.</text>
</comment>
<dbReference type="OrthoDB" id="1645186at2"/>
<evidence type="ECO:0000259" key="1">
    <source>
        <dbReference type="Pfam" id="PF01636"/>
    </source>
</evidence>
<dbReference type="InterPro" id="IPR002575">
    <property type="entry name" value="Aminoglycoside_PTrfase"/>
</dbReference>
<proteinExistence type="predicted"/>
<reference evidence="2 3" key="1">
    <citation type="journal article" date="2009" name="Int. J. Syst. Evol. Microbiol.">
        <title>Paenibacillus contaminans sp. nov., isolated from a contaminated laboratory plate.</title>
        <authorList>
            <person name="Chou J.H."/>
            <person name="Lee J.H."/>
            <person name="Lin M.C."/>
            <person name="Chang P.S."/>
            <person name="Arun A.B."/>
            <person name="Young C.C."/>
            <person name="Chen W.M."/>
        </authorList>
    </citation>
    <scope>NUCLEOTIDE SEQUENCE [LARGE SCALE GENOMIC DNA]</scope>
    <source>
        <strain evidence="2 3">CKOBP-6</strain>
    </source>
</reference>
<protein>
    <submittedName>
        <fullName evidence="2">Aminoglycoside phosphotransferase family protein</fullName>
    </submittedName>
</protein>
<dbReference type="Gene3D" id="3.30.200.20">
    <property type="entry name" value="Phosphorylase Kinase, domain 1"/>
    <property type="match status" value="1"/>
</dbReference>
<feature type="domain" description="Aminoglycoside phosphotransferase" evidence="1">
    <location>
        <begin position="20"/>
        <end position="259"/>
    </location>
</feature>
<dbReference type="Pfam" id="PF01636">
    <property type="entry name" value="APH"/>
    <property type="match status" value="1"/>
</dbReference>
<dbReference type="Gene3D" id="1.20.58.840">
    <property type="match status" value="1"/>
</dbReference>
<organism evidence="2 3">
    <name type="scientific">Paenibacillus contaminans</name>
    <dbReference type="NCBI Taxonomy" id="450362"/>
    <lineage>
        <taxon>Bacteria</taxon>
        <taxon>Bacillati</taxon>
        <taxon>Bacillota</taxon>
        <taxon>Bacilli</taxon>
        <taxon>Bacillales</taxon>
        <taxon>Paenibacillaceae</taxon>
        <taxon>Paenibacillus</taxon>
    </lineage>
</organism>
<evidence type="ECO:0000313" key="3">
    <source>
        <dbReference type="Proteomes" id="UP000250369"/>
    </source>
</evidence>
<dbReference type="Proteomes" id="UP000250369">
    <property type="component" value="Unassembled WGS sequence"/>
</dbReference>
<dbReference type="InterPro" id="IPR011009">
    <property type="entry name" value="Kinase-like_dom_sf"/>
</dbReference>
<dbReference type="AlphaFoldDB" id="A0A329M6N1"/>
<sequence length="313" mass="36557">MNKIEETIYEHYGLKVSQLTPQQGGWSSLAYKMIAGDRSYFLKMYEKSRASTPKWTALINEYVPVLSWLHNHSSLKGKIPVPLATKAGSCLCSNDDGIFLLYDYIDGETIGPRDLTDNQAMQLSDIITELHSHDEQLPVHTKRLKEDFDLPFVGPIKQLLTGQLSPVPSDLGEVLSRYTEQTNQLISEMEKLSRDLRQRPLRNVLCHTDLHHWNMMQTEEQLVLIDWEGLRLAPVEADFMFLVDQPYYDTFLHVYRKRYPDFVPQPDVLRFYKGRRKLEDVWEFLEQLLYDRQEADERTKTLAALTKELEEMV</sequence>
<dbReference type="EMBL" id="QMFB01000023">
    <property type="protein sequence ID" value="RAV15594.1"/>
    <property type="molecule type" value="Genomic_DNA"/>
</dbReference>
<dbReference type="PANTHER" id="PTHR21310">
    <property type="entry name" value="AMINOGLYCOSIDE PHOSPHOTRANSFERASE-RELATED-RELATED"/>
    <property type="match status" value="1"/>
</dbReference>